<sequence>MSEQPPTELTVTLSSEPTRLTVRLSGELDHDTCDDLVDAVTARIAGVTRLREVRLDFRDLEWIDSSGLSALLMIHRHTSAAGATLRLDHRPAVLDRMLRLTNVLDHLTAPAAAGGAGAGAGAVADDEVSGAGSIG</sequence>
<accession>A0ABP9BTH1</accession>
<dbReference type="InterPro" id="IPR036513">
    <property type="entry name" value="STAS_dom_sf"/>
</dbReference>
<dbReference type="Gene3D" id="3.30.750.24">
    <property type="entry name" value="STAS domain"/>
    <property type="match status" value="1"/>
</dbReference>
<reference evidence="3" key="1">
    <citation type="journal article" date="2019" name="Int. J. Syst. Evol. Microbiol.">
        <title>The Global Catalogue of Microorganisms (GCM) 10K type strain sequencing project: providing services to taxonomists for standard genome sequencing and annotation.</title>
        <authorList>
            <consortium name="The Broad Institute Genomics Platform"/>
            <consortium name="The Broad Institute Genome Sequencing Center for Infectious Disease"/>
            <person name="Wu L."/>
            <person name="Ma J."/>
        </authorList>
    </citation>
    <scope>NUCLEOTIDE SEQUENCE [LARGE SCALE GENOMIC DNA]</scope>
    <source>
        <strain evidence="3">JCM 18081</strain>
    </source>
</reference>
<keyword evidence="3" id="KW-1185">Reference proteome</keyword>
<comment type="caution">
    <text evidence="2">The sequence shown here is derived from an EMBL/GenBank/DDBJ whole genome shotgun (WGS) entry which is preliminary data.</text>
</comment>
<dbReference type="EMBL" id="BAABIG010000025">
    <property type="protein sequence ID" value="GAA4800095.1"/>
    <property type="molecule type" value="Genomic_DNA"/>
</dbReference>
<dbReference type="SUPFAM" id="SSF52091">
    <property type="entry name" value="SpoIIaa-like"/>
    <property type="match status" value="1"/>
</dbReference>
<dbReference type="Pfam" id="PF13466">
    <property type="entry name" value="STAS_2"/>
    <property type="match status" value="1"/>
</dbReference>
<dbReference type="RefSeq" id="WP_345620128.1">
    <property type="nucleotide sequence ID" value="NZ_BAABIG010000025.1"/>
</dbReference>
<dbReference type="Proteomes" id="UP001501265">
    <property type="component" value="Unassembled WGS sequence"/>
</dbReference>
<gene>
    <name evidence="2" type="ORF">GCM10023220_30560</name>
</gene>
<evidence type="ECO:0000313" key="3">
    <source>
        <dbReference type="Proteomes" id="UP001501265"/>
    </source>
</evidence>
<protein>
    <submittedName>
        <fullName evidence="2">STAS domain-containing protein</fullName>
    </submittedName>
</protein>
<dbReference type="PROSITE" id="PS50801">
    <property type="entry name" value="STAS"/>
    <property type="match status" value="1"/>
</dbReference>
<organism evidence="2 3">
    <name type="scientific">Streptomyces ziwulingensis</name>
    <dbReference type="NCBI Taxonomy" id="1045501"/>
    <lineage>
        <taxon>Bacteria</taxon>
        <taxon>Bacillati</taxon>
        <taxon>Actinomycetota</taxon>
        <taxon>Actinomycetes</taxon>
        <taxon>Kitasatosporales</taxon>
        <taxon>Streptomycetaceae</taxon>
        <taxon>Streptomyces</taxon>
    </lineage>
</organism>
<evidence type="ECO:0000259" key="1">
    <source>
        <dbReference type="PROSITE" id="PS50801"/>
    </source>
</evidence>
<dbReference type="InterPro" id="IPR058548">
    <property type="entry name" value="MlaB-like_STAS"/>
</dbReference>
<name>A0ABP9BTH1_9ACTN</name>
<dbReference type="PANTHER" id="PTHR33495">
    <property type="entry name" value="ANTI-SIGMA FACTOR ANTAGONIST TM_1081-RELATED-RELATED"/>
    <property type="match status" value="1"/>
</dbReference>
<evidence type="ECO:0000313" key="2">
    <source>
        <dbReference type="EMBL" id="GAA4800095.1"/>
    </source>
</evidence>
<dbReference type="InterPro" id="IPR002645">
    <property type="entry name" value="STAS_dom"/>
</dbReference>
<dbReference type="CDD" id="cd07043">
    <property type="entry name" value="STAS_anti-anti-sigma_factors"/>
    <property type="match status" value="1"/>
</dbReference>
<proteinExistence type="predicted"/>
<feature type="domain" description="STAS" evidence="1">
    <location>
        <begin position="9"/>
        <end position="107"/>
    </location>
</feature>